<evidence type="ECO:0000256" key="1">
    <source>
        <dbReference type="ARBA" id="ARBA00001971"/>
    </source>
</evidence>
<dbReference type="Gene3D" id="1.10.630.10">
    <property type="entry name" value="Cytochrome P450"/>
    <property type="match status" value="1"/>
</dbReference>
<evidence type="ECO:0000256" key="8">
    <source>
        <dbReference type="ARBA" id="ARBA00023033"/>
    </source>
</evidence>
<evidence type="ECO:0000313" key="12">
    <source>
        <dbReference type="EMBL" id="KAF9783495.1"/>
    </source>
</evidence>
<sequence length="520" mass="58547">MWNGSGYISLVLPLLVAFPVWYWVRKRSKNSLPYPPGPKAYPLIGSLLDFPHKVPLWEGLTNLAKRHDTDVLHLKLPGTEMVVLSTSEAISDLLDQRSAIYSDKPSTTMVELIGFTESGLPFMPYGPRWRMHRKLLNEFVSPSTSKDHDVNQVKVVSDFIINLHRKPESFREHIHLLTSSLALSIAYGIRADSLDNEIVRAYEEMLGAARKALIPGSFFVDVLPILKYLPPWFPGVRFHAFADKVKKDLHAAMTRPLEHVAERLKVGGDIDPSIMSTCLENLEDLGKKGVDMEVIRNTAGIIYGGTSGTTKTLLSSFFLAMARSTDIMRTAQCQLDSVLDGGRLPDHSDIDDLPYIVAIVKETFRWAPPLPIGTFHRLMEDDVYRGMFIPGGATMVENIWAICYDEVTYPEPHTYNPARFLDENGRIDPSVKDPEARVFGSGRRICPGRHLALRMVYLTVARILATFDILPPVDKEGCPRIPEARFNQTLVRDPTPFECVVKPRSEKAIKLIYDTVSIHR</sequence>
<evidence type="ECO:0000256" key="9">
    <source>
        <dbReference type="PIRSR" id="PIRSR602401-1"/>
    </source>
</evidence>
<dbReference type="EMBL" id="WIUZ02000010">
    <property type="protein sequence ID" value="KAF9783495.1"/>
    <property type="molecule type" value="Genomic_DNA"/>
</dbReference>
<feature type="binding site" description="axial binding residue" evidence="9">
    <location>
        <position position="446"/>
    </location>
    <ligand>
        <name>heme</name>
        <dbReference type="ChEBI" id="CHEBI:30413"/>
    </ligand>
    <ligandPart>
        <name>Fe</name>
        <dbReference type="ChEBI" id="CHEBI:18248"/>
    </ligandPart>
</feature>
<dbReference type="PANTHER" id="PTHR46300">
    <property type="entry name" value="P450, PUTATIVE (EUROFUNG)-RELATED-RELATED"/>
    <property type="match status" value="1"/>
</dbReference>
<name>A0A9P6HBC3_9AGAM</name>
<comment type="caution">
    <text evidence="12">The sequence shown here is derived from an EMBL/GenBank/DDBJ whole genome shotgun (WGS) entry which is preliminary data.</text>
</comment>
<protein>
    <submittedName>
        <fullName evidence="12">Cytochrome P450</fullName>
    </submittedName>
</protein>
<organism evidence="12 13">
    <name type="scientific">Thelephora terrestris</name>
    <dbReference type="NCBI Taxonomy" id="56493"/>
    <lineage>
        <taxon>Eukaryota</taxon>
        <taxon>Fungi</taxon>
        <taxon>Dikarya</taxon>
        <taxon>Basidiomycota</taxon>
        <taxon>Agaricomycotina</taxon>
        <taxon>Agaricomycetes</taxon>
        <taxon>Thelephorales</taxon>
        <taxon>Thelephoraceae</taxon>
        <taxon>Thelephora</taxon>
    </lineage>
</organism>
<dbReference type="Pfam" id="PF00067">
    <property type="entry name" value="p450"/>
    <property type="match status" value="1"/>
</dbReference>
<dbReference type="CDD" id="cd11065">
    <property type="entry name" value="CYP64-like"/>
    <property type="match status" value="1"/>
</dbReference>
<evidence type="ECO:0000256" key="2">
    <source>
        <dbReference type="ARBA" id="ARBA00005179"/>
    </source>
</evidence>
<dbReference type="OrthoDB" id="2789670at2759"/>
<dbReference type="PANTHER" id="PTHR46300:SF7">
    <property type="entry name" value="P450, PUTATIVE (EUROFUNG)-RELATED"/>
    <property type="match status" value="1"/>
</dbReference>
<dbReference type="GO" id="GO:0005506">
    <property type="term" value="F:iron ion binding"/>
    <property type="evidence" value="ECO:0007669"/>
    <property type="project" value="InterPro"/>
</dbReference>
<dbReference type="InterPro" id="IPR002401">
    <property type="entry name" value="Cyt_P450_E_grp-I"/>
</dbReference>
<dbReference type="GO" id="GO:0020037">
    <property type="term" value="F:heme binding"/>
    <property type="evidence" value="ECO:0007669"/>
    <property type="project" value="InterPro"/>
</dbReference>
<dbReference type="InterPro" id="IPR017972">
    <property type="entry name" value="Cyt_P450_CS"/>
</dbReference>
<keyword evidence="8 10" id="KW-0503">Monooxygenase</keyword>
<dbReference type="InterPro" id="IPR036396">
    <property type="entry name" value="Cyt_P450_sf"/>
</dbReference>
<keyword evidence="11" id="KW-0472">Membrane</keyword>
<dbReference type="Proteomes" id="UP000736335">
    <property type="component" value="Unassembled WGS sequence"/>
</dbReference>
<evidence type="ECO:0000256" key="4">
    <source>
        <dbReference type="ARBA" id="ARBA00022617"/>
    </source>
</evidence>
<dbReference type="InterPro" id="IPR001128">
    <property type="entry name" value="Cyt_P450"/>
</dbReference>
<evidence type="ECO:0000256" key="6">
    <source>
        <dbReference type="ARBA" id="ARBA00023002"/>
    </source>
</evidence>
<keyword evidence="13" id="KW-1185">Reference proteome</keyword>
<feature type="transmembrane region" description="Helical" evidence="11">
    <location>
        <begin position="6"/>
        <end position="24"/>
    </location>
</feature>
<keyword evidence="11" id="KW-0812">Transmembrane</keyword>
<keyword evidence="5 9" id="KW-0479">Metal-binding</keyword>
<evidence type="ECO:0000313" key="13">
    <source>
        <dbReference type="Proteomes" id="UP000736335"/>
    </source>
</evidence>
<dbReference type="AlphaFoldDB" id="A0A9P6HBC3"/>
<evidence type="ECO:0000256" key="7">
    <source>
        <dbReference type="ARBA" id="ARBA00023004"/>
    </source>
</evidence>
<keyword evidence="4 9" id="KW-0349">Heme</keyword>
<dbReference type="PRINTS" id="PR00463">
    <property type="entry name" value="EP450I"/>
</dbReference>
<dbReference type="GO" id="GO:0016705">
    <property type="term" value="F:oxidoreductase activity, acting on paired donors, with incorporation or reduction of molecular oxygen"/>
    <property type="evidence" value="ECO:0007669"/>
    <property type="project" value="InterPro"/>
</dbReference>
<dbReference type="GO" id="GO:0004497">
    <property type="term" value="F:monooxygenase activity"/>
    <property type="evidence" value="ECO:0007669"/>
    <property type="project" value="UniProtKB-KW"/>
</dbReference>
<dbReference type="InterPro" id="IPR050364">
    <property type="entry name" value="Cytochrome_P450_fung"/>
</dbReference>
<evidence type="ECO:0000256" key="11">
    <source>
        <dbReference type="SAM" id="Phobius"/>
    </source>
</evidence>
<evidence type="ECO:0000256" key="10">
    <source>
        <dbReference type="RuleBase" id="RU000461"/>
    </source>
</evidence>
<evidence type="ECO:0000256" key="5">
    <source>
        <dbReference type="ARBA" id="ARBA00022723"/>
    </source>
</evidence>
<evidence type="ECO:0000256" key="3">
    <source>
        <dbReference type="ARBA" id="ARBA00010617"/>
    </source>
</evidence>
<keyword evidence="6 10" id="KW-0560">Oxidoreductase</keyword>
<keyword evidence="7 9" id="KW-0408">Iron</keyword>
<proteinExistence type="inferred from homology"/>
<gene>
    <name evidence="12" type="ORF">BJ322DRAFT_1212207</name>
</gene>
<reference evidence="12" key="2">
    <citation type="submission" date="2020-11" db="EMBL/GenBank/DDBJ databases">
        <authorList>
            <consortium name="DOE Joint Genome Institute"/>
            <person name="Kuo A."/>
            <person name="Miyauchi S."/>
            <person name="Kiss E."/>
            <person name="Drula E."/>
            <person name="Kohler A."/>
            <person name="Sanchez-Garcia M."/>
            <person name="Andreopoulos B."/>
            <person name="Barry K.W."/>
            <person name="Bonito G."/>
            <person name="Buee M."/>
            <person name="Carver A."/>
            <person name="Chen C."/>
            <person name="Cichocki N."/>
            <person name="Clum A."/>
            <person name="Culley D."/>
            <person name="Crous P.W."/>
            <person name="Fauchery L."/>
            <person name="Girlanda M."/>
            <person name="Hayes R."/>
            <person name="Keri Z."/>
            <person name="Labutti K."/>
            <person name="Lipzen A."/>
            <person name="Lombard V."/>
            <person name="Magnuson J."/>
            <person name="Maillard F."/>
            <person name="Morin E."/>
            <person name="Murat C."/>
            <person name="Nolan M."/>
            <person name="Ohm R."/>
            <person name="Pangilinan J."/>
            <person name="Pereira M."/>
            <person name="Perotto S."/>
            <person name="Peter M."/>
            <person name="Riley R."/>
            <person name="Sitrit Y."/>
            <person name="Stielow B."/>
            <person name="Szollosi G."/>
            <person name="Zifcakova L."/>
            <person name="Stursova M."/>
            <person name="Spatafora J.W."/>
            <person name="Tedersoo L."/>
            <person name="Vaario L.-M."/>
            <person name="Yamada A."/>
            <person name="Yan M."/>
            <person name="Wang P."/>
            <person name="Xu J."/>
            <person name="Bruns T."/>
            <person name="Baldrian P."/>
            <person name="Vilgalys R."/>
            <person name="Henrissat B."/>
            <person name="Grigoriev I.V."/>
            <person name="Hibbett D."/>
            <person name="Nagy L.G."/>
            <person name="Martin F.M."/>
        </authorList>
    </citation>
    <scope>NUCLEOTIDE SEQUENCE</scope>
    <source>
        <strain evidence="12">UH-Tt-Lm1</strain>
    </source>
</reference>
<comment type="pathway">
    <text evidence="2">Secondary metabolite biosynthesis.</text>
</comment>
<comment type="cofactor">
    <cofactor evidence="1 9">
        <name>heme</name>
        <dbReference type="ChEBI" id="CHEBI:30413"/>
    </cofactor>
</comment>
<comment type="similarity">
    <text evidence="3 10">Belongs to the cytochrome P450 family.</text>
</comment>
<dbReference type="PROSITE" id="PS00086">
    <property type="entry name" value="CYTOCHROME_P450"/>
    <property type="match status" value="1"/>
</dbReference>
<keyword evidence="11" id="KW-1133">Transmembrane helix</keyword>
<accession>A0A9P6HBC3</accession>
<dbReference type="SUPFAM" id="SSF48264">
    <property type="entry name" value="Cytochrome P450"/>
    <property type="match status" value="1"/>
</dbReference>
<reference evidence="12" key="1">
    <citation type="journal article" date="2020" name="Nat. Commun.">
        <title>Large-scale genome sequencing of mycorrhizal fungi provides insights into the early evolution of symbiotic traits.</title>
        <authorList>
            <person name="Miyauchi S."/>
            <person name="Kiss E."/>
            <person name="Kuo A."/>
            <person name="Drula E."/>
            <person name="Kohler A."/>
            <person name="Sanchez-Garcia M."/>
            <person name="Morin E."/>
            <person name="Andreopoulos B."/>
            <person name="Barry K.W."/>
            <person name="Bonito G."/>
            <person name="Buee M."/>
            <person name="Carver A."/>
            <person name="Chen C."/>
            <person name="Cichocki N."/>
            <person name="Clum A."/>
            <person name="Culley D."/>
            <person name="Crous P.W."/>
            <person name="Fauchery L."/>
            <person name="Girlanda M."/>
            <person name="Hayes R.D."/>
            <person name="Keri Z."/>
            <person name="LaButti K."/>
            <person name="Lipzen A."/>
            <person name="Lombard V."/>
            <person name="Magnuson J."/>
            <person name="Maillard F."/>
            <person name="Murat C."/>
            <person name="Nolan M."/>
            <person name="Ohm R.A."/>
            <person name="Pangilinan J."/>
            <person name="Pereira M.F."/>
            <person name="Perotto S."/>
            <person name="Peter M."/>
            <person name="Pfister S."/>
            <person name="Riley R."/>
            <person name="Sitrit Y."/>
            <person name="Stielow J.B."/>
            <person name="Szollosi G."/>
            <person name="Zifcakova L."/>
            <person name="Stursova M."/>
            <person name="Spatafora J.W."/>
            <person name="Tedersoo L."/>
            <person name="Vaario L.M."/>
            <person name="Yamada A."/>
            <person name="Yan M."/>
            <person name="Wang P."/>
            <person name="Xu J."/>
            <person name="Bruns T."/>
            <person name="Baldrian P."/>
            <person name="Vilgalys R."/>
            <person name="Dunand C."/>
            <person name="Henrissat B."/>
            <person name="Grigoriev I.V."/>
            <person name="Hibbett D."/>
            <person name="Nagy L.G."/>
            <person name="Martin F.M."/>
        </authorList>
    </citation>
    <scope>NUCLEOTIDE SEQUENCE</scope>
    <source>
        <strain evidence="12">UH-Tt-Lm1</strain>
    </source>
</reference>